<dbReference type="RefSeq" id="WP_049233993.1">
    <property type="nucleotide sequence ID" value="NZ_FVGW01000001.1"/>
</dbReference>
<dbReference type="Pfam" id="PF25209">
    <property type="entry name" value="Phage_capsid_4"/>
    <property type="match status" value="1"/>
</dbReference>
<dbReference type="AlphaFoldDB" id="A0A1T8I200"/>
<dbReference type="NCBIfam" id="NF042926">
    <property type="entry name" value="capsid_Caudo_1"/>
    <property type="match status" value="1"/>
</dbReference>
<evidence type="ECO:0000313" key="1">
    <source>
        <dbReference type="EMBL" id="SKL52142.1"/>
    </source>
</evidence>
<dbReference type="InterPro" id="IPR049995">
    <property type="entry name" value="Capsid_mycobact-type"/>
</dbReference>
<proteinExistence type="predicted"/>
<dbReference type="Proteomes" id="UP000190074">
    <property type="component" value="Unassembled WGS sequence"/>
</dbReference>
<protein>
    <submittedName>
        <fullName evidence="1">Uncharacterized protein</fullName>
    </submittedName>
</protein>
<gene>
    <name evidence="1" type="ORF">SAMEA2259716_00885</name>
</gene>
<dbReference type="EMBL" id="FVGW01000001">
    <property type="protein sequence ID" value="SKL52142.1"/>
    <property type="molecule type" value="Genomic_DNA"/>
</dbReference>
<sequence length="303" mass="33144">MTTSPVAYPLGAPVINDNKISVDLAYKQPGRITKRLSDLTLQKFIAPELFSSSGASTTAGAIIYDVIRINELYTKNDVEQRGPSDEYTIVQGERTQPEVAKSEDWGGKFWMSDEAIRRNDRAQMDRLTTQLANTLVRKINQRTVAVLEAVIASLGGAGVIPGHDWGNVTLTGNNPTPNNARPFADIIAAQLAADVEELGYVYNVWVVNPVQYADLRIAYGPDLPQILADADISMFRTNRVPNGSAFAGVRGGVGFLDYEQMLSTETWREPKTKQNWVQSSVLPIMGVTDPYAVKKVTGLKGAP</sequence>
<evidence type="ECO:0000313" key="2">
    <source>
        <dbReference type="Proteomes" id="UP000190074"/>
    </source>
</evidence>
<reference evidence="1 2" key="1">
    <citation type="submission" date="2016-11" db="EMBL/GenBank/DDBJ databases">
        <authorList>
            <consortium name="Pathogen Informatics"/>
        </authorList>
    </citation>
    <scope>NUCLEOTIDE SEQUENCE [LARGE SCALE GENOMIC DNA]</scope>
    <source>
        <strain evidence="1 2">911</strain>
    </source>
</reference>
<organism evidence="1 2">
    <name type="scientific">Mycobacteroides abscessus subsp. massiliense</name>
    <dbReference type="NCBI Taxonomy" id="1962118"/>
    <lineage>
        <taxon>Bacteria</taxon>
        <taxon>Bacillati</taxon>
        <taxon>Actinomycetota</taxon>
        <taxon>Actinomycetes</taxon>
        <taxon>Mycobacteriales</taxon>
        <taxon>Mycobacteriaceae</taxon>
        <taxon>Mycobacteroides</taxon>
        <taxon>Mycobacteroides abscessus</taxon>
    </lineage>
</organism>
<accession>A0A1T8I200</accession>
<name>A0A1T8I200_9MYCO</name>